<dbReference type="GO" id="GO:0004140">
    <property type="term" value="F:dephospho-CoA kinase activity"/>
    <property type="evidence" value="ECO:0007669"/>
    <property type="project" value="TreeGrafter"/>
</dbReference>
<gene>
    <name evidence="3" type="ORF">K402DRAFT_417722</name>
</gene>
<dbReference type="Gene3D" id="3.40.50.620">
    <property type="entry name" value="HUPs"/>
    <property type="match status" value="1"/>
</dbReference>
<feature type="region of interest" description="Disordered" evidence="1">
    <location>
        <begin position="377"/>
        <end position="397"/>
    </location>
</feature>
<keyword evidence="3" id="KW-0808">Transferase</keyword>
<dbReference type="Proteomes" id="UP000800041">
    <property type="component" value="Unassembled WGS sequence"/>
</dbReference>
<evidence type="ECO:0000259" key="2">
    <source>
        <dbReference type="Pfam" id="PF01467"/>
    </source>
</evidence>
<dbReference type="InterPro" id="IPR004821">
    <property type="entry name" value="Cyt_trans-like"/>
</dbReference>
<dbReference type="PANTHER" id="PTHR10695">
    <property type="entry name" value="DEPHOSPHO-COA KINASE-RELATED"/>
    <property type="match status" value="1"/>
</dbReference>
<accession>A0A6G1HAL1</accession>
<keyword evidence="4" id="KW-1185">Reference proteome</keyword>
<sequence length="416" mass="45227">MAPLNVSPSLALLLLPPPPSSSSYPALKAAYHATLFTVLRDLSRTASSKNGPLVLEIALPCPHLYGQTDTPRSTLYAKTQSLLANLYKLVCIISANNAIDVEDADGIDPRIMLVAYPRSGDSEPSAEASAAADMQGPVVNIKTLSRCGRAWDTIFSVESEPGEILLKRFLAAGKPYKDVRRIRGGIVQVSANDDMPNPPSSASARKHYSVAVGGTFDHLHIGHKLLLTMTAFMVDQGPVDLSKERSMTIGITGDQLLQNKKFAEYLESWDERQASVWSFYRSVLNFTPADHHAVQIKQISEPGPNGHAVHVVLPSSLVIKCVEIWDPFGPTITDESISALIISGETRSGGKAVNSKRAESGWDELEVFEVDVLETAEDDEGDVSESSKVDESFQNKLSSTEIRRLQSEKGKSRSKV</sequence>
<dbReference type="AlphaFoldDB" id="A0A6G1HAL1"/>
<dbReference type="SUPFAM" id="SSF52374">
    <property type="entry name" value="Nucleotidylyl transferase"/>
    <property type="match status" value="1"/>
</dbReference>
<keyword evidence="3" id="KW-0548">Nucleotidyltransferase</keyword>
<dbReference type="OrthoDB" id="330671at2759"/>
<dbReference type="InterPro" id="IPR014729">
    <property type="entry name" value="Rossmann-like_a/b/a_fold"/>
</dbReference>
<evidence type="ECO:0000313" key="4">
    <source>
        <dbReference type="Proteomes" id="UP000800041"/>
    </source>
</evidence>
<dbReference type="GO" id="GO:0015937">
    <property type="term" value="P:coenzyme A biosynthetic process"/>
    <property type="evidence" value="ECO:0007669"/>
    <property type="project" value="TreeGrafter"/>
</dbReference>
<reference evidence="3" key="1">
    <citation type="journal article" date="2020" name="Stud. Mycol.">
        <title>101 Dothideomycetes genomes: a test case for predicting lifestyles and emergence of pathogens.</title>
        <authorList>
            <person name="Haridas S."/>
            <person name="Albert R."/>
            <person name="Binder M."/>
            <person name="Bloem J."/>
            <person name="Labutti K."/>
            <person name="Salamov A."/>
            <person name="Andreopoulos B."/>
            <person name="Baker S."/>
            <person name="Barry K."/>
            <person name="Bills G."/>
            <person name="Bluhm B."/>
            <person name="Cannon C."/>
            <person name="Castanera R."/>
            <person name="Culley D."/>
            <person name="Daum C."/>
            <person name="Ezra D."/>
            <person name="Gonzalez J."/>
            <person name="Henrissat B."/>
            <person name="Kuo A."/>
            <person name="Liang C."/>
            <person name="Lipzen A."/>
            <person name="Lutzoni F."/>
            <person name="Magnuson J."/>
            <person name="Mondo S."/>
            <person name="Nolan M."/>
            <person name="Ohm R."/>
            <person name="Pangilinan J."/>
            <person name="Park H.-J."/>
            <person name="Ramirez L."/>
            <person name="Alfaro M."/>
            <person name="Sun H."/>
            <person name="Tritt A."/>
            <person name="Yoshinaga Y."/>
            <person name="Zwiers L.-H."/>
            <person name="Turgeon B."/>
            <person name="Goodwin S."/>
            <person name="Spatafora J."/>
            <person name="Crous P."/>
            <person name="Grigoriev I."/>
        </authorList>
    </citation>
    <scope>NUCLEOTIDE SEQUENCE</scope>
    <source>
        <strain evidence="3">CBS 113979</strain>
    </source>
</reference>
<feature type="domain" description="Cytidyltransferase-like" evidence="2">
    <location>
        <begin position="212"/>
        <end position="404"/>
    </location>
</feature>
<dbReference type="EMBL" id="ML977142">
    <property type="protein sequence ID" value="KAF1990263.1"/>
    <property type="molecule type" value="Genomic_DNA"/>
</dbReference>
<protein>
    <submittedName>
        <fullName evidence="3">Pantetheine-phosphate adenylyltransferase family protein-like protein</fullName>
    </submittedName>
</protein>
<name>A0A6G1HAL1_9PEZI</name>
<dbReference type="Pfam" id="PF01467">
    <property type="entry name" value="CTP_transf_like"/>
    <property type="match status" value="1"/>
</dbReference>
<evidence type="ECO:0000313" key="3">
    <source>
        <dbReference type="EMBL" id="KAF1990263.1"/>
    </source>
</evidence>
<proteinExistence type="predicted"/>
<dbReference type="GO" id="GO:0016779">
    <property type="term" value="F:nucleotidyltransferase activity"/>
    <property type="evidence" value="ECO:0007669"/>
    <property type="project" value="UniProtKB-KW"/>
</dbReference>
<dbReference type="PANTHER" id="PTHR10695:SF46">
    <property type="entry name" value="BIFUNCTIONAL COENZYME A SYNTHASE-RELATED"/>
    <property type="match status" value="1"/>
</dbReference>
<evidence type="ECO:0000256" key="1">
    <source>
        <dbReference type="SAM" id="MobiDB-lite"/>
    </source>
</evidence>
<organism evidence="3 4">
    <name type="scientific">Aulographum hederae CBS 113979</name>
    <dbReference type="NCBI Taxonomy" id="1176131"/>
    <lineage>
        <taxon>Eukaryota</taxon>
        <taxon>Fungi</taxon>
        <taxon>Dikarya</taxon>
        <taxon>Ascomycota</taxon>
        <taxon>Pezizomycotina</taxon>
        <taxon>Dothideomycetes</taxon>
        <taxon>Pleosporomycetidae</taxon>
        <taxon>Aulographales</taxon>
        <taxon>Aulographaceae</taxon>
    </lineage>
</organism>